<evidence type="ECO:0000256" key="12">
    <source>
        <dbReference type="RuleBase" id="RU363037"/>
    </source>
</evidence>
<dbReference type="OrthoDB" id="10250478at2759"/>
<keyword evidence="16" id="KW-1185">Reference proteome</keyword>
<dbReference type="Gene3D" id="1.20.1050.130">
    <property type="match status" value="1"/>
</dbReference>
<protein>
    <recommendedName>
        <fullName evidence="3">glutamate--tRNA ligase</fullName>
        <ecNumber evidence="3">6.1.1.17</ecNumber>
    </recommendedName>
    <alternativeName>
        <fullName evidence="10">Glutamyl-tRNA synthetase</fullName>
    </alternativeName>
</protein>
<evidence type="ECO:0000259" key="14">
    <source>
        <dbReference type="PROSITE" id="PS50405"/>
    </source>
</evidence>
<evidence type="ECO:0000313" key="16">
    <source>
        <dbReference type="Proteomes" id="UP000009170"/>
    </source>
</evidence>
<dbReference type="NCBIfam" id="TIGR00463">
    <property type="entry name" value="gltX_arch"/>
    <property type="match status" value="1"/>
</dbReference>
<comment type="subcellular location">
    <subcellularLocation>
        <location evidence="1">Cytoplasm</location>
    </subcellularLocation>
</comment>
<keyword evidence="8 12" id="KW-0648">Protein biosynthesis</keyword>
<dbReference type="Pfam" id="PF00749">
    <property type="entry name" value="tRNA-synt_1c"/>
    <property type="match status" value="1"/>
</dbReference>
<evidence type="ECO:0000256" key="8">
    <source>
        <dbReference type="ARBA" id="ARBA00022917"/>
    </source>
</evidence>
<evidence type="ECO:0000256" key="1">
    <source>
        <dbReference type="ARBA" id="ARBA00004496"/>
    </source>
</evidence>
<reference evidence="16" key="1">
    <citation type="journal article" date="2006" name="Proc. Natl. Acad. Sci. U.S.A.">
        <title>Genome analysis of the smallest free-living eukaryote Ostreococcus tauri unveils many unique features.</title>
        <authorList>
            <person name="Derelle E."/>
            <person name="Ferraz C."/>
            <person name="Rombauts S."/>
            <person name="Rouze P."/>
            <person name="Worden A.Z."/>
            <person name="Robbens S."/>
            <person name="Partensky F."/>
            <person name="Degroeve S."/>
            <person name="Echeynie S."/>
            <person name="Cooke R."/>
            <person name="Saeys Y."/>
            <person name="Wuyts J."/>
            <person name="Jabbari K."/>
            <person name="Bowler C."/>
            <person name="Panaud O."/>
            <person name="Piegu B."/>
            <person name="Ball S.G."/>
            <person name="Ral J.-P."/>
            <person name="Bouget F.-Y."/>
            <person name="Piganeau G."/>
            <person name="De Baets B."/>
            <person name="Picard A."/>
            <person name="Delseny M."/>
            <person name="Demaille J."/>
            <person name="Van de Peer Y."/>
            <person name="Moreau H."/>
        </authorList>
    </citation>
    <scope>NUCLEOTIDE SEQUENCE [LARGE SCALE GENOMIC DNA]</scope>
    <source>
        <strain evidence="16">OTTH 0595 / CCAP 157/2 / RCC745</strain>
    </source>
</reference>
<dbReference type="GO" id="GO:0048608">
    <property type="term" value="P:reproductive structure development"/>
    <property type="evidence" value="ECO:0007669"/>
    <property type="project" value="UniProtKB-ARBA"/>
</dbReference>
<dbReference type="InterPro" id="IPR004046">
    <property type="entry name" value="GST_C"/>
</dbReference>
<evidence type="ECO:0000256" key="10">
    <source>
        <dbReference type="ARBA" id="ARBA00030865"/>
    </source>
</evidence>
<dbReference type="GO" id="GO:0006424">
    <property type="term" value="P:glutamyl-tRNA aminoacylation"/>
    <property type="evidence" value="ECO:0007669"/>
    <property type="project" value="InterPro"/>
</dbReference>
<reference evidence="15 16" key="2">
    <citation type="journal article" date="2014" name="BMC Genomics">
        <title>An improved genome of the model marine alga Ostreococcus tauri unfolds by assessing Illumina de novo assemblies.</title>
        <authorList>
            <person name="Blanc-Mathieu R."/>
            <person name="Verhelst B."/>
            <person name="Derelle E."/>
            <person name="Rombauts S."/>
            <person name="Bouget F.Y."/>
            <person name="Carre I."/>
            <person name="Chateau A."/>
            <person name="Eyre-Walker A."/>
            <person name="Grimsley N."/>
            <person name="Moreau H."/>
            <person name="Piegu B."/>
            <person name="Rivals E."/>
            <person name="Schackwitz W."/>
            <person name="Van de Peer Y."/>
            <person name="Piganeau G."/>
        </authorList>
    </citation>
    <scope>NUCLEOTIDE SEQUENCE [LARGE SCALE GENOMIC DNA]</scope>
    <source>
        <strain evidence="16">OTTH 0595 / CCAP 157/2 / RCC745</strain>
    </source>
</reference>
<dbReference type="InterPro" id="IPR036282">
    <property type="entry name" value="Glutathione-S-Trfase_C_sf"/>
</dbReference>
<dbReference type="FunFam" id="3.40.50.620:FF:000070">
    <property type="entry name" value="Bifunctional glutamate/proline--tRNA ligase"/>
    <property type="match status" value="1"/>
</dbReference>
<dbReference type="SUPFAM" id="SSF52374">
    <property type="entry name" value="Nucleotidylyl transferase"/>
    <property type="match status" value="1"/>
</dbReference>
<dbReference type="GO" id="GO:0005524">
    <property type="term" value="F:ATP binding"/>
    <property type="evidence" value="ECO:0007669"/>
    <property type="project" value="UniProtKB-KW"/>
</dbReference>
<dbReference type="GeneID" id="9836501"/>
<dbReference type="InterPro" id="IPR020056">
    <property type="entry name" value="Rbsml_bL25/Gln-tRNA_synth_N"/>
</dbReference>
<organism evidence="15 16">
    <name type="scientific">Ostreococcus tauri</name>
    <name type="common">Marine green alga</name>
    <dbReference type="NCBI Taxonomy" id="70448"/>
    <lineage>
        <taxon>Eukaryota</taxon>
        <taxon>Viridiplantae</taxon>
        <taxon>Chlorophyta</taxon>
        <taxon>Mamiellophyceae</taxon>
        <taxon>Mamiellales</taxon>
        <taxon>Bathycoccaceae</taxon>
        <taxon>Ostreococcus</taxon>
    </lineage>
</organism>
<dbReference type="InterPro" id="IPR010987">
    <property type="entry name" value="Glutathione-S-Trfase_C-like"/>
</dbReference>
<evidence type="ECO:0000256" key="3">
    <source>
        <dbReference type="ARBA" id="ARBA00012835"/>
    </source>
</evidence>
<dbReference type="InterPro" id="IPR020058">
    <property type="entry name" value="Glu/Gln-tRNA-synth_Ib_cat-dom"/>
</dbReference>
<comment type="caution">
    <text evidence="15">The sequence shown here is derived from an EMBL/GenBank/DDBJ whole genome shotgun (WGS) entry which is preliminary data.</text>
</comment>
<dbReference type="Gene3D" id="3.40.50.620">
    <property type="entry name" value="HUPs"/>
    <property type="match status" value="1"/>
</dbReference>
<dbReference type="PROSITE" id="PS50405">
    <property type="entry name" value="GST_CTER"/>
    <property type="match status" value="1"/>
</dbReference>
<evidence type="ECO:0000256" key="13">
    <source>
        <dbReference type="SAM" id="MobiDB-lite"/>
    </source>
</evidence>
<dbReference type="PANTHER" id="PTHR43097:SF5">
    <property type="entry name" value="GLUTAMATE--TRNA LIGASE"/>
    <property type="match status" value="1"/>
</dbReference>
<evidence type="ECO:0000256" key="4">
    <source>
        <dbReference type="ARBA" id="ARBA00022490"/>
    </source>
</evidence>
<feature type="domain" description="GST C-terminal" evidence="14">
    <location>
        <begin position="132"/>
        <end position="276"/>
    </location>
</feature>
<accession>A0A090N2T0</accession>
<evidence type="ECO:0000313" key="15">
    <source>
        <dbReference type="EMBL" id="CEF96773.1"/>
    </source>
</evidence>
<evidence type="ECO:0000256" key="2">
    <source>
        <dbReference type="ARBA" id="ARBA00008927"/>
    </source>
</evidence>
<dbReference type="InterPro" id="IPR011035">
    <property type="entry name" value="Ribosomal_bL25/Gln-tRNA_synth"/>
</dbReference>
<dbReference type="STRING" id="70448.A0A090N2T0"/>
<dbReference type="GO" id="GO:0005829">
    <property type="term" value="C:cytosol"/>
    <property type="evidence" value="ECO:0007669"/>
    <property type="project" value="TreeGrafter"/>
</dbReference>
<dbReference type="RefSeq" id="XP_003074488.2">
    <property type="nucleotide sequence ID" value="XM_003074441.2"/>
</dbReference>
<evidence type="ECO:0000256" key="9">
    <source>
        <dbReference type="ARBA" id="ARBA00023146"/>
    </source>
</evidence>
<dbReference type="Pfam" id="PF03950">
    <property type="entry name" value="tRNA-synt_1c_C"/>
    <property type="match status" value="1"/>
</dbReference>
<dbReference type="Pfam" id="PF00043">
    <property type="entry name" value="GST_C"/>
    <property type="match status" value="1"/>
</dbReference>
<feature type="region of interest" description="Disordered" evidence="13">
    <location>
        <begin position="1"/>
        <end position="38"/>
    </location>
</feature>
<keyword evidence="4" id="KW-0963">Cytoplasm</keyword>
<dbReference type="GO" id="GO:0004818">
    <property type="term" value="F:glutamate-tRNA ligase activity"/>
    <property type="evidence" value="ECO:0007669"/>
    <property type="project" value="UniProtKB-EC"/>
</dbReference>
<dbReference type="InterPro" id="IPR049437">
    <property type="entry name" value="tRNA-synt_1c_C2"/>
</dbReference>
<dbReference type="InterPro" id="IPR004526">
    <property type="entry name" value="Glu-tRNA-synth_arc/euk"/>
</dbReference>
<comment type="similarity">
    <text evidence="2">Belongs to the class-I aminoacyl-tRNA synthetase family. Glutamate--tRNA ligase type 2 subfamily.</text>
</comment>
<dbReference type="PRINTS" id="PR00987">
    <property type="entry name" value="TRNASYNTHGLU"/>
</dbReference>
<dbReference type="Proteomes" id="UP000009170">
    <property type="component" value="Unassembled WGS sequence"/>
</dbReference>
<dbReference type="CDD" id="cd10289">
    <property type="entry name" value="GST_C_AaRS_like"/>
    <property type="match status" value="1"/>
</dbReference>
<dbReference type="GO" id="GO:0017102">
    <property type="term" value="C:methionyl glutamyl tRNA synthetase complex"/>
    <property type="evidence" value="ECO:0007669"/>
    <property type="project" value="TreeGrafter"/>
</dbReference>
<dbReference type="SUPFAM" id="SSF47616">
    <property type="entry name" value="GST C-terminal domain-like"/>
    <property type="match status" value="1"/>
</dbReference>
<dbReference type="InterPro" id="IPR014729">
    <property type="entry name" value="Rossmann-like_a/b/a_fold"/>
</dbReference>
<dbReference type="KEGG" id="ota:OT_ostta01g04340"/>
<dbReference type="EMBL" id="CAID01000001">
    <property type="protein sequence ID" value="CEF96773.1"/>
    <property type="molecule type" value="Genomic_DNA"/>
</dbReference>
<evidence type="ECO:0000256" key="7">
    <source>
        <dbReference type="ARBA" id="ARBA00022840"/>
    </source>
</evidence>
<evidence type="ECO:0000256" key="5">
    <source>
        <dbReference type="ARBA" id="ARBA00022598"/>
    </source>
</evidence>
<proteinExistence type="inferred from homology"/>
<dbReference type="Pfam" id="PF20974">
    <property type="entry name" value="tRNA-synt_1c_C2"/>
    <property type="match status" value="1"/>
</dbReference>
<gene>
    <name evidence="15" type="ORF">OT_ostta01g04340</name>
</gene>
<dbReference type="InterPro" id="IPR000924">
    <property type="entry name" value="Glu/Gln-tRNA-synth"/>
</dbReference>
<dbReference type="HAMAP" id="MF_02076">
    <property type="entry name" value="Glu_tRNA_synth_type2"/>
    <property type="match status" value="1"/>
</dbReference>
<keyword evidence="7 12" id="KW-0067">ATP-binding</keyword>
<dbReference type="FunCoup" id="A0A090N2T0">
    <property type="interactions" value="1367"/>
</dbReference>
<dbReference type="InterPro" id="IPR020059">
    <property type="entry name" value="Glu/Gln-tRNA-synth_Ib_codon-bd"/>
</dbReference>
<dbReference type="InterPro" id="IPR001412">
    <property type="entry name" value="aa-tRNA-synth_I_CS"/>
</dbReference>
<dbReference type="AlphaFoldDB" id="A0A090N2T0"/>
<sequence>MTRRMHHTPIIAPIAPASPRPAMGSNESAPASAVEATPAIEPSARATAPIDPSATAVTTDATPDADAVAAVTTTMATLDVRAPRARSTTQFERGVVIDARFRPFGAPLGFLTACKKLGVEARMGEQVKTAPATATCASVDGAREVVGVLPALAALEDACAGTGLVGSDAAETEAVMEWVTRSGDLAPGGGFEAQCKSVNEYLATRTYLVGHDVTLADLALWGELSTNRQWPVVEKKGGCENVSRWMSAMNADADAKSVVDAVNAGNPILNKKATTVTETGKVVGAKTSGSFEIDLPGAEMGKVVTRFPPEPSGILHIGHAKAALLNHYFARAYKGKLIVRFDDTNPDKENDDFVEGIMRDIKTLGLDPDVVTYTSDSFDAILAMGEKLIKEGKIYIDTTDVDTMRTERMNRIESKCRSQTVEENLRLWREMKKGSEEGAACAARFKIDMASNNGCMRDPVAFRCNVETPHHRTGTKYKVYPTYDCACPFVDAHEGVTHALRTSEYADREDQYKWIQEAMGVRAVHIWEYSRLNLEYTTLSKRKLQWFVDNGHATGWDDPRFPTVQGVVRRGMQVGALKEFMVSQGASKNVNLMEWTKLWAMNKKIIDPIAPRHVCIDDENAVVVKVLNGPAGEEWFTVNKHNKNPDVGIKVVLRMNEIIIEQADAQLIKEGEECTLMGWGNAFFKNIVKEDDVVKSIECEINPEGDVKTTKLKMTWLANWKELVPVIIKDFDYLITKRKPEEEDKFEDIVNTTTEITVNAKGDGNLRTYNKGTVIQLDRKGYYIVDRVYVNASVPMILLSIPDGKKASWGVAAK</sequence>
<dbReference type="FunFam" id="2.40.240.10:FF:000004">
    <property type="entry name" value="Glutamyl-tRNA synthetase, cytoplasmic"/>
    <property type="match status" value="1"/>
</dbReference>
<dbReference type="PROSITE" id="PS00178">
    <property type="entry name" value="AA_TRNA_LIGASE_I"/>
    <property type="match status" value="1"/>
</dbReference>
<comment type="catalytic activity">
    <reaction evidence="11">
        <text>tRNA(Glu) + L-glutamate + ATP = L-glutamyl-tRNA(Glu) + AMP + diphosphate</text>
        <dbReference type="Rhea" id="RHEA:23540"/>
        <dbReference type="Rhea" id="RHEA-COMP:9663"/>
        <dbReference type="Rhea" id="RHEA-COMP:9680"/>
        <dbReference type="ChEBI" id="CHEBI:29985"/>
        <dbReference type="ChEBI" id="CHEBI:30616"/>
        <dbReference type="ChEBI" id="CHEBI:33019"/>
        <dbReference type="ChEBI" id="CHEBI:78442"/>
        <dbReference type="ChEBI" id="CHEBI:78520"/>
        <dbReference type="ChEBI" id="CHEBI:456215"/>
        <dbReference type="EC" id="6.1.1.17"/>
    </reaction>
</comment>
<dbReference type="InParanoid" id="A0A090N2T0"/>
<dbReference type="EC" id="6.1.1.17" evidence="3"/>
<evidence type="ECO:0000256" key="11">
    <source>
        <dbReference type="ARBA" id="ARBA00048351"/>
    </source>
</evidence>
<dbReference type="Gene3D" id="2.40.240.10">
    <property type="entry name" value="Ribosomal Protein L25, Chain P"/>
    <property type="match status" value="1"/>
</dbReference>
<keyword evidence="5 12" id="KW-0436">Ligase</keyword>
<keyword evidence="9 12" id="KW-0030">Aminoacyl-tRNA synthetase</keyword>
<keyword evidence="6 12" id="KW-0547">Nucleotide-binding</keyword>
<evidence type="ECO:0000256" key="6">
    <source>
        <dbReference type="ARBA" id="ARBA00022741"/>
    </source>
</evidence>
<dbReference type="SUPFAM" id="SSF50715">
    <property type="entry name" value="Ribosomal protein L25-like"/>
    <property type="match status" value="1"/>
</dbReference>
<feature type="compositionally biased region" description="Low complexity" evidence="13">
    <location>
        <begin position="9"/>
        <end position="22"/>
    </location>
</feature>
<name>A0A090N2T0_OSTTA</name>
<dbReference type="InterPro" id="IPR050132">
    <property type="entry name" value="Gln/Glu-tRNA_Ligase"/>
</dbReference>
<dbReference type="GO" id="GO:0009791">
    <property type="term" value="P:post-embryonic development"/>
    <property type="evidence" value="ECO:0007669"/>
    <property type="project" value="UniProtKB-ARBA"/>
</dbReference>
<dbReference type="PANTHER" id="PTHR43097">
    <property type="entry name" value="GLUTAMINE-TRNA LIGASE"/>
    <property type="match status" value="1"/>
</dbReference>